<evidence type="ECO:0000313" key="1">
    <source>
        <dbReference type="EMBL" id="QOV21980.1"/>
    </source>
</evidence>
<dbReference type="SUPFAM" id="SSF52980">
    <property type="entry name" value="Restriction endonuclease-like"/>
    <property type="match status" value="1"/>
</dbReference>
<dbReference type="InterPro" id="IPR011856">
    <property type="entry name" value="tRNA_endonuc-like_dom_sf"/>
</dbReference>
<dbReference type="RefSeq" id="WP_225880377.1">
    <property type="nucleotide sequence ID" value="NZ_CP063311.1"/>
</dbReference>
<sequence>MVYRKLIQLTEPEYKLYLAVDDVVYGEFFQRKSVQAVSNENHLMLIVVDMEKEEIQQWIS</sequence>
<organism evidence="1 2">
    <name type="scientific">Anabaenopsis elenkinii CCIBt3563</name>
    <dbReference type="NCBI Taxonomy" id="2779889"/>
    <lineage>
        <taxon>Bacteria</taxon>
        <taxon>Bacillati</taxon>
        <taxon>Cyanobacteriota</taxon>
        <taxon>Cyanophyceae</taxon>
        <taxon>Nostocales</taxon>
        <taxon>Nodulariaceae</taxon>
        <taxon>Anabaenopsis</taxon>
    </lineage>
</organism>
<protein>
    <submittedName>
        <fullName evidence="1">Fatty-acid synthase</fullName>
    </submittedName>
</protein>
<dbReference type="AlphaFoldDB" id="A0A7U3NNA4"/>
<proteinExistence type="predicted"/>
<reference evidence="2" key="1">
    <citation type="submission" date="2020-10" db="EMBL/GenBank/DDBJ databases">
        <title>Genome-based taxonomic classification of the species Anabaenopsis elenkinii.</title>
        <authorList>
            <person name="Delbaje E."/>
            <person name="Andreote A.P.D."/>
            <person name="Pellegrinetti T.A."/>
            <person name="Cruz R.B."/>
            <person name="Branco L.H.Z."/>
            <person name="Fiore M.F."/>
        </authorList>
    </citation>
    <scope>NUCLEOTIDE SEQUENCE [LARGE SCALE GENOMIC DNA]</scope>
    <source>
        <strain evidence="2">CCIBt3563</strain>
    </source>
</reference>
<dbReference type="Gene3D" id="3.40.1350.10">
    <property type="match status" value="1"/>
</dbReference>
<dbReference type="InterPro" id="IPR014919">
    <property type="entry name" value="XisH"/>
</dbReference>
<gene>
    <name evidence="1" type="ORF">IM676_14885</name>
</gene>
<dbReference type="Proteomes" id="UP000593846">
    <property type="component" value="Chromosome"/>
</dbReference>
<dbReference type="GO" id="GO:0003676">
    <property type="term" value="F:nucleic acid binding"/>
    <property type="evidence" value="ECO:0007669"/>
    <property type="project" value="InterPro"/>
</dbReference>
<dbReference type="InterPro" id="IPR011335">
    <property type="entry name" value="Restrct_endonuc-II-like"/>
</dbReference>
<name>A0A7U3NNA4_9CYAN</name>
<evidence type="ECO:0000313" key="2">
    <source>
        <dbReference type="Proteomes" id="UP000593846"/>
    </source>
</evidence>
<accession>A0A7U3NNA4</accession>
<dbReference type="EMBL" id="CP063311">
    <property type="protein sequence ID" value="QOV21980.1"/>
    <property type="molecule type" value="Genomic_DNA"/>
</dbReference>
<keyword evidence="2" id="KW-1185">Reference proteome</keyword>
<dbReference type="KEGG" id="aee:IM676_14885"/>
<dbReference type="Pfam" id="PF08814">
    <property type="entry name" value="XisH"/>
    <property type="match status" value="1"/>
</dbReference>